<organism evidence="3 4">
    <name type="scientific">Coffea arabica</name>
    <name type="common">Arabian coffee</name>
    <dbReference type="NCBI Taxonomy" id="13443"/>
    <lineage>
        <taxon>Eukaryota</taxon>
        <taxon>Viridiplantae</taxon>
        <taxon>Streptophyta</taxon>
        <taxon>Embryophyta</taxon>
        <taxon>Tracheophyta</taxon>
        <taxon>Spermatophyta</taxon>
        <taxon>Magnoliopsida</taxon>
        <taxon>eudicotyledons</taxon>
        <taxon>Gunneridae</taxon>
        <taxon>Pentapetalae</taxon>
        <taxon>asterids</taxon>
        <taxon>lamiids</taxon>
        <taxon>Gentianales</taxon>
        <taxon>Rubiaceae</taxon>
        <taxon>Ixoroideae</taxon>
        <taxon>Gardenieae complex</taxon>
        <taxon>Bertiereae - Coffeeae clade</taxon>
        <taxon>Coffeeae</taxon>
        <taxon>Coffea</taxon>
    </lineage>
</organism>
<dbReference type="Proteomes" id="UP001652660">
    <property type="component" value="Chromosome 7c"/>
</dbReference>
<proteinExistence type="predicted"/>
<keyword evidence="1" id="KW-0175">Coiled coil</keyword>
<dbReference type="GeneID" id="113698267"/>
<reference evidence="3" key="1">
    <citation type="journal article" date="2025" name="Foods">
        <title>Unveiling the Microbial Signatures of Arabica Coffee Cherries: Insights into Ripeness Specific Diversity, Functional Traits, and Implications for Quality and Safety.</title>
        <authorList>
            <consortium name="RefSeq"/>
            <person name="Tenea G.N."/>
            <person name="Cifuentes V."/>
            <person name="Reyes P."/>
            <person name="Cevallos-Vallejos M."/>
        </authorList>
    </citation>
    <scope>NUCLEOTIDE SEQUENCE [LARGE SCALE GENOMIC DNA]</scope>
</reference>
<feature type="coiled-coil region" evidence="1">
    <location>
        <begin position="32"/>
        <end position="73"/>
    </location>
</feature>
<evidence type="ECO:0000313" key="5">
    <source>
        <dbReference type="RefSeq" id="XP_071913839.1"/>
    </source>
</evidence>
<keyword evidence="3" id="KW-1185">Reference proteome</keyword>
<reference evidence="4" key="2">
    <citation type="submission" date="2025-04" db="UniProtKB">
        <authorList>
            <consortium name="RefSeq"/>
        </authorList>
    </citation>
    <scope>IDENTIFICATION</scope>
    <source>
        <tissue evidence="4 5">Leaves</tissue>
    </source>
</reference>
<sequence length="126" mass="14398">MCYGGERLPSKEDFDVDGPTRPTAAAARLAAVNENEAVVENLRDRLAETEARLERARAREAALSRQLEEMKRFVSVMEILETYLKRRYREQQDQLCRLFSPGCSYPVNWMGIDREPLCLVGEGGFL</sequence>
<name>A0A6P6T6C8_COFAR</name>
<dbReference type="RefSeq" id="XP_071913839.1">
    <property type="nucleotide sequence ID" value="XM_072057738.1"/>
</dbReference>
<evidence type="ECO:0000256" key="2">
    <source>
        <dbReference type="SAM" id="MobiDB-lite"/>
    </source>
</evidence>
<dbReference type="RefSeq" id="XP_027073829.1">
    <property type="nucleotide sequence ID" value="XM_027218028.1"/>
</dbReference>
<dbReference type="AlphaFoldDB" id="A0A6P6T6C8"/>
<accession>A0A6P6T6C8</accession>
<feature type="region of interest" description="Disordered" evidence="2">
    <location>
        <begin position="1"/>
        <end position="20"/>
    </location>
</feature>
<evidence type="ECO:0000313" key="3">
    <source>
        <dbReference type="Proteomes" id="UP001652660"/>
    </source>
</evidence>
<evidence type="ECO:0000256" key="1">
    <source>
        <dbReference type="SAM" id="Coils"/>
    </source>
</evidence>
<gene>
    <name evidence="4 5" type="primary">LOC113698267</name>
</gene>
<evidence type="ECO:0000313" key="4">
    <source>
        <dbReference type="RefSeq" id="XP_027073829.1"/>
    </source>
</evidence>
<protein>
    <submittedName>
        <fullName evidence="4 5">Protein SKIP34-like</fullName>
    </submittedName>
</protein>
<dbReference type="OrthoDB" id="1926663at2759"/>